<feature type="binding site" evidence="7">
    <location>
        <begin position="302"/>
        <end position="306"/>
    </location>
    <ligand>
        <name>FMN</name>
        <dbReference type="ChEBI" id="CHEBI:58210"/>
    </ligand>
</feature>
<dbReference type="FunFam" id="3.20.20.70:FF:000029">
    <property type="entry name" value="L-lactate dehydrogenase"/>
    <property type="match status" value="1"/>
</dbReference>
<dbReference type="Pfam" id="PF01070">
    <property type="entry name" value="FMN_dh"/>
    <property type="match status" value="1"/>
</dbReference>
<proteinExistence type="inferred from homology"/>
<feature type="domain" description="FMN hydroxy acid dehydrogenase" evidence="8">
    <location>
        <begin position="4"/>
        <end position="375"/>
    </location>
</feature>
<dbReference type="EMBL" id="GL833125">
    <property type="protein sequence ID" value="EGB09545.1"/>
    <property type="molecule type" value="Genomic_DNA"/>
</dbReference>
<reference evidence="9 10" key="1">
    <citation type="journal article" date="2011" name="Proc. Natl. Acad. Sci. U.S.A.">
        <title>Niche of harmful alga Aureococcus anophagefferens revealed through ecogenomics.</title>
        <authorList>
            <person name="Gobler C.J."/>
            <person name="Berry D.L."/>
            <person name="Dyhrman S.T."/>
            <person name="Wilhelm S.W."/>
            <person name="Salamov A."/>
            <person name="Lobanov A.V."/>
            <person name="Zhang Y."/>
            <person name="Collier J.L."/>
            <person name="Wurch L.L."/>
            <person name="Kustka A.B."/>
            <person name="Dill B.D."/>
            <person name="Shah M."/>
            <person name="VerBerkmoes N.C."/>
            <person name="Kuo A."/>
            <person name="Terry A."/>
            <person name="Pangilinan J."/>
            <person name="Lindquist E.A."/>
            <person name="Lucas S."/>
            <person name="Paulsen I.T."/>
            <person name="Hattenrath-Lehmann T.K."/>
            <person name="Talmage S.C."/>
            <person name="Walker E.A."/>
            <person name="Koch F."/>
            <person name="Burson A.M."/>
            <person name="Marcoval M.A."/>
            <person name="Tang Y.Z."/>
            <person name="Lecleir G.R."/>
            <person name="Coyne K.J."/>
            <person name="Berg G.M."/>
            <person name="Bertrand E.M."/>
            <person name="Saito M.A."/>
            <person name="Gladyshev V.N."/>
            <person name="Grigoriev I.V."/>
        </authorList>
    </citation>
    <scope>NUCLEOTIDE SEQUENCE [LARGE SCALE GENOMIC DNA]</scope>
    <source>
        <strain evidence="10">CCMP 1984</strain>
    </source>
</reference>
<dbReference type="OrthoDB" id="25826at2759"/>
<dbReference type="InterPro" id="IPR037396">
    <property type="entry name" value="FMN_HAD"/>
</dbReference>
<feature type="binding site" evidence="7">
    <location>
        <position position="136"/>
    </location>
    <ligand>
        <name>glyoxylate</name>
        <dbReference type="ChEBI" id="CHEBI:36655"/>
    </ligand>
</feature>
<dbReference type="Gene3D" id="3.20.20.70">
    <property type="entry name" value="Aldolase class I"/>
    <property type="match status" value="1"/>
</dbReference>
<evidence type="ECO:0000256" key="7">
    <source>
        <dbReference type="PIRSR" id="PIRSR000138-2"/>
    </source>
</evidence>
<keyword evidence="10" id="KW-1185">Reference proteome</keyword>
<name>F0Y5T1_AURAN</name>
<dbReference type="PIRSF" id="PIRSF000138">
    <property type="entry name" value="Al-hdrx_acd_dh"/>
    <property type="match status" value="1"/>
</dbReference>
<dbReference type="GO" id="GO:0016614">
    <property type="term" value="F:oxidoreductase activity, acting on CH-OH group of donors"/>
    <property type="evidence" value="ECO:0007669"/>
    <property type="project" value="UniProtKB-ARBA"/>
</dbReference>
<evidence type="ECO:0000256" key="3">
    <source>
        <dbReference type="ARBA" id="ARBA00022643"/>
    </source>
</evidence>
<feature type="binding site" evidence="7">
    <location>
        <position position="134"/>
    </location>
    <ligand>
        <name>FMN</name>
        <dbReference type="ChEBI" id="CHEBI:58210"/>
    </ligand>
</feature>
<feature type="binding site" evidence="7">
    <location>
        <position position="171"/>
    </location>
    <ligand>
        <name>glyoxylate</name>
        <dbReference type="ChEBI" id="CHEBI:36655"/>
    </ligand>
</feature>
<evidence type="ECO:0000256" key="6">
    <source>
        <dbReference type="PIRSR" id="PIRSR000138-1"/>
    </source>
</evidence>
<dbReference type="PROSITE" id="PS51349">
    <property type="entry name" value="FMN_HYDROXY_ACID_DH_2"/>
    <property type="match status" value="1"/>
</dbReference>
<dbReference type="Proteomes" id="UP000002729">
    <property type="component" value="Unassembled WGS sequence"/>
</dbReference>
<dbReference type="InParanoid" id="F0Y5T1"/>
<comment type="similarity">
    <text evidence="5">Belongs to the FMN-dependent alpha-hydroxy acid dehydrogenase family.</text>
</comment>
<dbReference type="PANTHER" id="PTHR10578">
    <property type="entry name" value="S -2-HYDROXY-ACID OXIDASE-RELATED"/>
    <property type="match status" value="1"/>
</dbReference>
<organism evidence="10">
    <name type="scientific">Aureococcus anophagefferens</name>
    <name type="common">Harmful bloom alga</name>
    <dbReference type="NCBI Taxonomy" id="44056"/>
    <lineage>
        <taxon>Eukaryota</taxon>
        <taxon>Sar</taxon>
        <taxon>Stramenopiles</taxon>
        <taxon>Ochrophyta</taxon>
        <taxon>Pelagophyceae</taxon>
        <taxon>Pelagomonadales</taxon>
        <taxon>Pelagomonadaceae</taxon>
        <taxon>Aureococcus</taxon>
    </lineage>
</organism>
<feature type="binding site" evidence="7">
    <location>
        <position position="162"/>
    </location>
    <ligand>
        <name>FMN</name>
        <dbReference type="ChEBI" id="CHEBI:58210"/>
    </ligand>
</feature>
<gene>
    <name evidence="9" type="ORF">AURANDRAFT_58915</name>
</gene>
<evidence type="ECO:0000256" key="2">
    <source>
        <dbReference type="ARBA" id="ARBA00022630"/>
    </source>
</evidence>
<feature type="binding site" evidence="7">
    <location>
        <position position="30"/>
    </location>
    <ligand>
        <name>glyoxylate</name>
        <dbReference type="ChEBI" id="CHEBI:36655"/>
    </ligand>
</feature>
<feature type="binding site" evidence="7">
    <location>
        <position position="271"/>
    </location>
    <ligand>
        <name>glyoxylate</name>
        <dbReference type="ChEBI" id="CHEBI:36655"/>
    </ligand>
</feature>
<dbReference type="InterPro" id="IPR013785">
    <property type="entry name" value="Aldolase_TIM"/>
</dbReference>
<feature type="binding site" evidence="7">
    <location>
        <position position="247"/>
    </location>
    <ligand>
        <name>FMN</name>
        <dbReference type="ChEBI" id="CHEBI:58210"/>
    </ligand>
</feature>
<protein>
    <recommendedName>
        <fullName evidence="8">FMN hydroxy acid dehydrogenase domain-containing protein</fullName>
    </recommendedName>
</protein>
<dbReference type="PANTHER" id="PTHR10578:SF107">
    <property type="entry name" value="2-HYDROXYACID OXIDASE 1"/>
    <property type="match status" value="1"/>
</dbReference>
<evidence type="ECO:0000256" key="4">
    <source>
        <dbReference type="ARBA" id="ARBA00023002"/>
    </source>
</evidence>
<dbReference type="AlphaFoldDB" id="F0Y5T1"/>
<dbReference type="eggNOG" id="KOG0538">
    <property type="taxonomic scope" value="Eukaryota"/>
</dbReference>
<dbReference type="OMA" id="RIWFRPK"/>
<evidence type="ECO:0000313" key="10">
    <source>
        <dbReference type="Proteomes" id="UP000002729"/>
    </source>
</evidence>
<evidence type="ECO:0000259" key="8">
    <source>
        <dbReference type="PROSITE" id="PS51349"/>
    </source>
</evidence>
<dbReference type="GO" id="GO:0010181">
    <property type="term" value="F:FMN binding"/>
    <property type="evidence" value="ECO:0007669"/>
    <property type="project" value="InterPro"/>
</dbReference>
<keyword evidence="2 7" id="KW-0285">Flavoprotein</keyword>
<keyword evidence="3 7" id="KW-0288">FMN</keyword>
<feature type="binding site" evidence="7">
    <location>
        <position position="112"/>
    </location>
    <ligand>
        <name>FMN</name>
        <dbReference type="ChEBI" id="CHEBI:58210"/>
    </ligand>
</feature>
<keyword evidence="4" id="KW-0560">Oxidoreductase</keyword>
<sequence>MLPFSLGLPCSVDDFQRLAETLLDRPLYEYLASGSGDEATLRDNRAAFGRYALRPRALRPVEGLSTARTLFGAELNLPVFASPAGVHALVDGAGERATARACGRAGALFGLSQHATVSIEDVAAAAPKAHRWYQAYLLKDRAATRDLVRRAVAAGSRGIFLTVDSVRFGFREADARNGFCALPPPLTLANYLATPPGESAAAWETREHRAWDQNSEALFDTAASWDAVAWLREELDDLDRSIPLVVKGVMTGEDAALAVAHGADGVFVSTHGGRQLDETLGSLDVLPEVVAAVPSGTPVLLDSGVRRGTDVVKALALGATAVGVGKPLFFSLAVGGERGVDKLFDILEEELRVAMALTGCASLDDITADVVCARP</sequence>
<feature type="binding site" evidence="7">
    <location>
        <position position="269"/>
    </location>
    <ligand>
        <name>FMN</name>
        <dbReference type="ChEBI" id="CHEBI:58210"/>
    </ligand>
</feature>
<dbReference type="GeneID" id="20222687"/>
<dbReference type="RefSeq" id="XP_009035605.1">
    <property type="nucleotide sequence ID" value="XM_009037357.1"/>
</dbReference>
<dbReference type="CDD" id="cd02809">
    <property type="entry name" value="alpha_hydroxyacid_oxid_FMN"/>
    <property type="match status" value="1"/>
</dbReference>
<dbReference type="SUPFAM" id="SSF51395">
    <property type="entry name" value="FMN-linked oxidoreductases"/>
    <property type="match status" value="1"/>
</dbReference>
<feature type="binding site" evidence="7">
    <location>
        <begin position="83"/>
        <end position="85"/>
    </location>
    <ligand>
        <name>FMN</name>
        <dbReference type="ChEBI" id="CHEBI:58210"/>
    </ligand>
</feature>
<evidence type="ECO:0000256" key="1">
    <source>
        <dbReference type="ARBA" id="ARBA00001917"/>
    </source>
</evidence>
<dbReference type="InterPro" id="IPR000262">
    <property type="entry name" value="FMN-dep_DH"/>
</dbReference>
<dbReference type="InterPro" id="IPR012133">
    <property type="entry name" value="Alpha-hydoxy_acid_DH_FMN"/>
</dbReference>
<feature type="binding site" evidence="7">
    <location>
        <position position="274"/>
    </location>
    <ligand>
        <name>glyoxylate</name>
        <dbReference type="ChEBI" id="CHEBI:36655"/>
    </ligand>
</feature>
<feature type="active site" description="Proton acceptor" evidence="6">
    <location>
        <position position="271"/>
    </location>
</feature>
<evidence type="ECO:0000313" key="9">
    <source>
        <dbReference type="EMBL" id="EGB09545.1"/>
    </source>
</evidence>
<evidence type="ECO:0000256" key="5">
    <source>
        <dbReference type="ARBA" id="ARBA00024042"/>
    </source>
</evidence>
<comment type="cofactor">
    <cofactor evidence="1">
        <name>FMN</name>
        <dbReference type="ChEBI" id="CHEBI:58210"/>
    </cofactor>
</comment>
<dbReference type="KEGG" id="aaf:AURANDRAFT_58915"/>
<accession>F0Y5T1</accession>